<reference evidence="5 6" key="1">
    <citation type="submission" date="2019-03" db="EMBL/GenBank/DDBJ databases">
        <title>Genomic Encyclopedia of Type Strains, Phase IV (KMG-IV): sequencing the most valuable type-strain genomes for metagenomic binning, comparative biology and taxonomic classification.</title>
        <authorList>
            <person name="Goeker M."/>
        </authorList>
    </citation>
    <scope>NUCLEOTIDE SEQUENCE [LARGE SCALE GENOMIC DNA]</scope>
    <source>
        <strain evidence="5 6">DSM 28287</strain>
    </source>
</reference>
<comment type="caution">
    <text evidence="5">The sequence shown here is derived from an EMBL/GenBank/DDBJ whole genome shotgun (WGS) entry which is preliminary data.</text>
</comment>
<dbReference type="EMBL" id="SNXO01000006">
    <property type="protein sequence ID" value="TDP58534.1"/>
    <property type="molecule type" value="Genomic_DNA"/>
</dbReference>
<evidence type="ECO:0000256" key="1">
    <source>
        <dbReference type="ARBA" id="ARBA00022603"/>
    </source>
</evidence>
<feature type="binding site" evidence="4">
    <location>
        <position position="38"/>
    </location>
    <ligand>
        <name>S-adenosyl-L-methionine</name>
        <dbReference type="ChEBI" id="CHEBI:59789"/>
    </ligand>
</feature>
<comment type="function">
    <text evidence="4">Catalyzes the methylation of 5-hydroxyuridine (ho5U) to form 5-methoxyuridine (mo5U) at position 34 in tRNAs.</text>
</comment>
<dbReference type="EC" id="2.1.1.-" evidence="4"/>
<proteinExistence type="inferred from homology"/>
<feature type="binding site" evidence="4">
    <location>
        <position position="135"/>
    </location>
    <ligand>
        <name>S-adenosyl-L-methionine</name>
        <dbReference type="ChEBI" id="CHEBI:59789"/>
    </ligand>
</feature>
<accession>A0A4R6Q7M4</accession>
<dbReference type="GO" id="GO:0008171">
    <property type="term" value="F:O-methyltransferase activity"/>
    <property type="evidence" value="ECO:0007669"/>
    <property type="project" value="InterPro"/>
</dbReference>
<feature type="binding site" evidence="4">
    <location>
        <position position="162"/>
    </location>
    <ligand>
        <name>Mg(2+)</name>
        <dbReference type="ChEBI" id="CHEBI:18420"/>
    </ligand>
</feature>
<dbReference type="PANTHER" id="PTHR43836">
    <property type="entry name" value="CATECHOL O-METHYLTRANSFERASE 1-RELATED"/>
    <property type="match status" value="1"/>
</dbReference>
<feature type="binding site" evidence="4">
    <location>
        <position position="68"/>
    </location>
    <ligand>
        <name>S-adenosyl-L-methionine</name>
        <dbReference type="ChEBI" id="CHEBI:59789"/>
    </ligand>
</feature>
<dbReference type="Proteomes" id="UP000295500">
    <property type="component" value="Unassembled WGS sequence"/>
</dbReference>
<dbReference type="AlphaFoldDB" id="A0A4R6Q7M4"/>
<keyword evidence="4" id="KW-0819">tRNA processing</keyword>
<dbReference type="PANTHER" id="PTHR43836:SF2">
    <property type="entry name" value="CATECHOL O-METHYLTRANSFERASE 1-RELATED"/>
    <property type="match status" value="1"/>
</dbReference>
<sequence length="221" mass="25239">MDITDTQVRDYFNSFYTPIDDRLISFRQVGERGMVPIILKETESVLKMLLDMKKPEKILEIGTAIGYSSTFFALYCPEARIYTIEKDEYAHKAAVSNISKSALDDRVTLLMGDGQEQTEKLRDEGVDGFDFVFIDAAKSHYRRFLESAVTVCKPGAVLVSDNILMHGMTVTEDCDPRDKHKSNIRKMREYVEFICRDKRFHTTLFSVGDGLAVSIYMGKNE</sequence>
<dbReference type="SUPFAM" id="SSF53335">
    <property type="entry name" value="S-adenosyl-L-methionine-dependent methyltransferases"/>
    <property type="match status" value="1"/>
</dbReference>
<protein>
    <recommendedName>
        <fullName evidence="4">tRNA 5-hydroxyuridine methyltransferase</fullName>
        <ecNumber evidence="4">2.1.1.-</ecNumber>
    </recommendedName>
    <alternativeName>
        <fullName evidence="4">ho5U methyltransferase</fullName>
    </alternativeName>
</protein>
<comment type="caution">
    <text evidence="4">Lacks conserved residue(s) required for the propagation of feature annotation.</text>
</comment>
<dbReference type="CDD" id="cd02440">
    <property type="entry name" value="AdoMet_MTases"/>
    <property type="match status" value="1"/>
</dbReference>
<evidence type="ECO:0000313" key="5">
    <source>
        <dbReference type="EMBL" id="TDP58534.1"/>
    </source>
</evidence>
<dbReference type="RefSeq" id="WP_133527884.1">
    <property type="nucleotide sequence ID" value="NZ_CALCQM010000059.1"/>
</dbReference>
<dbReference type="InterPro" id="IPR002935">
    <property type="entry name" value="SAM_O-MeTrfase"/>
</dbReference>
<comment type="subunit">
    <text evidence="4">Homodimer.</text>
</comment>
<dbReference type="GO" id="GO:0000287">
    <property type="term" value="F:magnesium ion binding"/>
    <property type="evidence" value="ECO:0007669"/>
    <property type="project" value="UniProtKB-UniRule"/>
</dbReference>
<keyword evidence="4" id="KW-0460">Magnesium</keyword>
<dbReference type="OrthoDB" id="9799672at2"/>
<keyword evidence="2 4" id="KW-0808">Transferase</keyword>
<evidence type="ECO:0000256" key="4">
    <source>
        <dbReference type="HAMAP-Rule" id="MF_02217"/>
    </source>
</evidence>
<keyword evidence="1 4" id="KW-0489">Methyltransferase</keyword>
<dbReference type="Pfam" id="PF01596">
    <property type="entry name" value="Methyltransf_3"/>
    <property type="match status" value="1"/>
</dbReference>
<evidence type="ECO:0000256" key="2">
    <source>
        <dbReference type="ARBA" id="ARBA00022679"/>
    </source>
</evidence>
<comment type="similarity">
    <text evidence="4">Belongs to the class I-like SAM-binding methyltransferase superfamily. Cation-dependent O-methyltransferase family.</text>
</comment>
<dbReference type="GO" id="GO:0030488">
    <property type="term" value="P:tRNA methylation"/>
    <property type="evidence" value="ECO:0007669"/>
    <property type="project" value="UniProtKB-UniRule"/>
</dbReference>
<dbReference type="Gene3D" id="3.40.50.150">
    <property type="entry name" value="Vaccinia Virus protein VP39"/>
    <property type="match status" value="1"/>
</dbReference>
<evidence type="ECO:0000313" key="6">
    <source>
        <dbReference type="Proteomes" id="UP000295500"/>
    </source>
</evidence>
<dbReference type="InterPro" id="IPR029063">
    <property type="entry name" value="SAM-dependent_MTases_sf"/>
</dbReference>
<evidence type="ECO:0000256" key="3">
    <source>
        <dbReference type="ARBA" id="ARBA00022691"/>
    </source>
</evidence>
<organism evidence="5 6">
    <name type="scientific">Aminicella lysinilytica</name>
    <dbReference type="NCBI Taxonomy" id="433323"/>
    <lineage>
        <taxon>Bacteria</taxon>
        <taxon>Bacillati</taxon>
        <taxon>Bacillota</taxon>
        <taxon>Clostridia</taxon>
        <taxon>Peptostreptococcales</taxon>
        <taxon>Anaerovoracaceae</taxon>
        <taxon>Aminicella</taxon>
    </lineage>
</organism>
<keyword evidence="6" id="KW-1185">Reference proteome</keyword>
<dbReference type="HAMAP" id="MF_02217">
    <property type="entry name" value="TrmR_methyltr"/>
    <property type="match status" value="1"/>
</dbReference>
<comment type="catalytic activity">
    <reaction evidence="4">
        <text>5-hydroxyuridine(34) in tRNA + S-adenosyl-L-methionine = 5-methoxyuridine(34) in tRNA + S-adenosyl-L-homocysteine + H(+)</text>
        <dbReference type="Rhea" id="RHEA:60524"/>
        <dbReference type="Rhea" id="RHEA-COMP:13381"/>
        <dbReference type="Rhea" id="RHEA-COMP:15591"/>
        <dbReference type="ChEBI" id="CHEBI:15378"/>
        <dbReference type="ChEBI" id="CHEBI:57856"/>
        <dbReference type="ChEBI" id="CHEBI:59789"/>
        <dbReference type="ChEBI" id="CHEBI:136877"/>
        <dbReference type="ChEBI" id="CHEBI:143860"/>
    </reaction>
</comment>
<feature type="binding site" evidence="4">
    <location>
        <position position="85"/>
    </location>
    <ligand>
        <name>S-adenosyl-L-methionine</name>
        <dbReference type="ChEBI" id="CHEBI:59789"/>
    </ligand>
</feature>
<keyword evidence="3 4" id="KW-0949">S-adenosyl-L-methionine</keyword>
<feature type="binding site" evidence="4">
    <location>
        <position position="135"/>
    </location>
    <ligand>
        <name>Mg(2+)</name>
        <dbReference type="ChEBI" id="CHEBI:18420"/>
    </ligand>
</feature>
<dbReference type="InterPro" id="IPR043675">
    <property type="entry name" value="TrmR_methyltr"/>
</dbReference>
<dbReference type="PROSITE" id="PS51682">
    <property type="entry name" value="SAM_OMT_I"/>
    <property type="match status" value="1"/>
</dbReference>
<keyword evidence="4" id="KW-0479">Metal-binding</keyword>
<gene>
    <name evidence="4" type="primary">trmR</name>
    <name evidence="5" type="ORF">EV211_10643</name>
</gene>
<dbReference type="GO" id="GO:0016300">
    <property type="term" value="F:tRNA (uridine) methyltransferase activity"/>
    <property type="evidence" value="ECO:0007669"/>
    <property type="project" value="UniProtKB-UniRule"/>
</dbReference>
<feature type="binding site" evidence="4">
    <location>
        <position position="161"/>
    </location>
    <ligand>
        <name>Mg(2+)</name>
        <dbReference type="ChEBI" id="CHEBI:18420"/>
    </ligand>
</feature>
<name>A0A4R6Q7M4_9FIRM</name>